<sequence>MSSGEAVSFRKEWSKTFQPPQGRGEQAQLARAKRGSALPIGPLRGERFPPSSILKEWSKTF</sequence>
<gene>
    <name evidence="2" type="ORF">DRJ00_01725</name>
</gene>
<feature type="region of interest" description="Disordered" evidence="1">
    <location>
        <begin position="1"/>
        <end position="45"/>
    </location>
</feature>
<reference evidence="2 3" key="1">
    <citation type="submission" date="2018-06" db="EMBL/GenBank/DDBJ databases">
        <title>Extensive metabolic versatility and redundancy in microbially diverse, dynamic hydrothermal sediments.</title>
        <authorList>
            <person name="Dombrowski N."/>
            <person name="Teske A."/>
            <person name="Baker B.J."/>
        </authorList>
    </citation>
    <scope>NUCLEOTIDE SEQUENCE [LARGE SCALE GENOMIC DNA]</scope>
    <source>
        <strain evidence="2">B47_G16</strain>
    </source>
</reference>
<evidence type="ECO:0000313" key="3">
    <source>
        <dbReference type="Proteomes" id="UP000279422"/>
    </source>
</evidence>
<comment type="caution">
    <text evidence="2">The sequence shown here is derived from an EMBL/GenBank/DDBJ whole genome shotgun (WGS) entry which is preliminary data.</text>
</comment>
<evidence type="ECO:0000313" key="2">
    <source>
        <dbReference type="EMBL" id="RLE10320.1"/>
    </source>
</evidence>
<dbReference type="EMBL" id="QMPZ01000011">
    <property type="protein sequence ID" value="RLE10320.1"/>
    <property type="molecule type" value="Genomic_DNA"/>
</dbReference>
<evidence type="ECO:0000256" key="1">
    <source>
        <dbReference type="SAM" id="MobiDB-lite"/>
    </source>
</evidence>
<dbReference type="Proteomes" id="UP000279422">
    <property type="component" value="Unassembled WGS sequence"/>
</dbReference>
<protein>
    <submittedName>
        <fullName evidence="2">Uncharacterized protein</fullName>
    </submittedName>
</protein>
<dbReference type="AlphaFoldDB" id="A0A497E5U4"/>
<proteinExistence type="predicted"/>
<organism evidence="2 3">
    <name type="scientific">Aerophobetes bacterium</name>
    <dbReference type="NCBI Taxonomy" id="2030807"/>
    <lineage>
        <taxon>Bacteria</taxon>
        <taxon>Candidatus Aerophobota</taxon>
    </lineage>
</organism>
<name>A0A497E5U4_UNCAE</name>
<accession>A0A497E5U4</accession>